<feature type="transmembrane region" description="Helical" evidence="1">
    <location>
        <begin position="120"/>
        <end position="141"/>
    </location>
</feature>
<keyword evidence="1" id="KW-0812">Transmembrane</keyword>
<accession>A0A7K0DUG6</accession>
<keyword evidence="1" id="KW-1133">Transmembrane helix</keyword>
<name>A0A7K0DUG6_9NOCA</name>
<evidence type="ECO:0000313" key="2">
    <source>
        <dbReference type="EMBL" id="MQY29410.1"/>
    </source>
</evidence>
<organism evidence="2 3">
    <name type="scientific">Nocardia aurantia</name>
    <dbReference type="NCBI Taxonomy" id="2585199"/>
    <lineage>
        <taxon>Bacteria</taxon>
        <taxon>Bacillati</taxon>
        <taxon>Actinomycetota</taxon>
        <taxon>Actinomycetes</taxon>
        <taxon>Mycobacteriales</taxon>
        <taxon>Nocardiaceae</taxon>
        <taxon>Nocardia</taxon>
    </lineage>
</organism>
<dbReference type="RefSeq" id="WP_153346273.1">
    <property type="nucleotide sequence ID" value="NZ_WEGI01000011.1"/>
</dbReference>
<feature type="transmembrane region" description="Helical" evidence="1">
    <location>
        <begin position="12"/>
        <end position="32"/>
    </location>
</feature>
<dbReference type="PROSITE" id="PS51257">
    <property type="entry name" value="PROKAR_LIPOPROTEIN"/>
    <property type="match status" value="1"/>
</dbReference>
<keyword evidence="1" id="KW-0472">Membrane</keyword>
<reference evidence="2 3" key="1">
    <citation type="submission" date="2019-10" db="EMBL/GenBank/DDBJ databases">
        <title>Nocardia macrotermitis sp. nov. and Nocardia aurantia sp. nov., isolated from the gut of fungus growing-termite Macrotermes natalensis.</title>
        <authorList>
            <person name="Benndorf R."/>
            <person name="Schwitalla J."/>
            <person name="Martin K."/>
            <person name="De Beer W."/>
            <person name="Kaster A.-K."/>
            <person name="Vollmers J."/>
            <person name="Poulsen M."/>
            <person name="Beemelmanns C."/>
        </authorList>
    </citation>
    <scope>NUCLEOTIDE SEQUENCE [LARGE SCALE GENOMIC DNA]</scope>
    <source>
        <strain evidence="2 3">RB56</strain>
    </source>
</reference>
<gene>
    <name evidence="2" type="ORF">NRB56_50000</name>
</gene>
<dbReference type="OrthoDB" id="4571821at2"/>
<dbReference type="EMBL" id="WEGI01000011">
    <property type="protein sequence ID" value="MQY29410.1"/>
    <property type="molecule type" value="Genomic_DNA"/>
</dbReference>
<evidence type="ECO:0000313" key="3">
    <source>
        <dbReference type="Proteomes" id="UP000431401"/>
    </source>
</evidence>
<keyword evidence="3" id="KW-1185">Reference proteome</keyword>
<comment type="caution">
    <text evidence="2">The sequence shown here is derived from an EMBL/GenBank/DDBJ whole genome shotgun (WGS) entry which is preliminary data.</text>
</comment>
<protein>
    <submittedName>
        <fullName evidence="2">Uncharacterized protein</fullName>
    </submittedName>
</protein>
<sequence length="207" mass="21390">MVEYRKRGVVPVLILVPAVAGVYLSTSCGLPAPPERTESQPTPVVATIASTVPQNMSTTSAPAPTTTRTTTIPARTTTTSAQAEDVDFAAVCADAVNGTRVDDSECDDADENFPGDDDSALNYAAAGLAGGVVGAAMWYYLSVRNHVVAPAIGERVRSGGYATPMLNTAGRMPVIYRFGSVDTGGGMLSSSSVLRGGLGWHPHSGRT</sequence>
<proteinExistence type="predicted"/>
<dbReference type="AlphaFoldDB" id="A0A7K0DUG6"/>
<evidence type="ECO:0000256" key="1">
    <source>
        <dbReference type="SAM" id="Phobius"/>
    </source>
</evidence>
<dbReference type="Proteomes" id="UP000431401">
    <property type="component" value="Unassembled WGS sequence"/>
</dbReference>